<reference evidence="2" key="1">
    <citation type="submission" date="2016-04" db="EMBL/GenBank/DDBJ databases">
        <authorList>
            <person name="Evans L.H."/>
            <person name="Alamgir A."/>
            <person name="Owens N."/>
            <person name="Weber N.D."/>
            <person name="Virtaneva K."/>
            <person name="Barbian K."/>
            <person name="Babar A."/>
            <person name="Rosenke K."/>
        </authorList>
    </citation>
    <scope>NUCLEOTIDE SEQUENCE</scope>
    <source>
        <strain evidence="2">86</strain>
    </source>
</reference>
<evidence type="ECO:0000313" key="2">
    <source>
        <dbReference type="EMBL" id="SBW03668.1"/>
    </source>
</evidence>
<feature type="compositionally biased region" description="Low complexity" evidence="1">
    <location>
        <begin position="33"/>
        <end position="42"/>
    </location>
</feature>
<dbReference type="EMBL" id="FLUO01000001">
    <property type="protein sequence ID" value="SBW03668.1"/>
    <property type="molecule type" value="Genomic_DNA"/>
</dbReference>
<feature type="region of interest" description="Disordered" evidence="1">
    <location>
        <begin position="1"/>
        <end position="70"/>
    </location>
</feature>
<protein>
    <submittedName>
        <fullName evidence="2">Uncharacterized protein</fullName>
    </submittedName>
</protein>
<feature type="compositionally biased region" description="Basic residues" evidence="1">
    <location>
        <begin position="9"/>
        <end position="19"/>
    </location>
</feature>
<proteinExistence type="predicted"/>
<organism evidence="2">
    <name type="scientific">uncultured Alphaproteobacteria bacterium</name>
    <dbReference type="NCBI Taxonomy" id="91750"/>
    <lineage>
        <taxon>Bacteria</taxon>
        <taxon>Pseudomonadati</taxon>
        <taxon>Pseudomonadota</taxon>
        <taxon>Alphaproteobacteria</taxon>
        <taxon>environmental samples</taxon>
    </lineage>
</organism>
<evidence type="ECO:0000256" key="1">
    <source>
        <dbReference type="SAM" id="MobiDB-lite"/>
    </source>
</evidence>
<dbReference type="AlphaFoldDB" id="A0A212JWB6"/>
<feature type="compositionally biased region" description="Basic residues" evidence="1">
    <location>
        <begin position="47"/>
        <end position="61"/>
    </location>
</feature>
<accession>A0A212JWB6</accession>
<sequence length="141" mass="15568">MLRADRHQGAGRRRRRPRQPRRDAGRAPRRYLPAGPAGTRRPGAGGKARRVSRCGVGRRRDRTRESVRGNLKSIRARAATNGHDGFCLPTDDKVSPFPAWVKPPGSDIVESVPDFYTSCDSGHRRAGVAAVFLSESPLFCH</sequence>
<gene>
    <name evidence="2" type="ORF">KL86APRO_11754</name>
</gene>
<name>A0A212JWB6_9PROT</name>